<accession>A0A6S7B6G1</accession>
<dbReference type="EMBL" id="CADIKK010000003">
    <property type="protein sequence ID" value="CAB3779196.1"/>
    <property type="molecule type" value="Genomic_DNA"/>
</dbReference>
<evidence type="ECO:0000313" key="3">
    <source>
        <dbReference type="Proteomes" id="UP000494365"/>
    </source>
</evidence>
<reference evidence="2 3" key="1">
    <citation type="submission" date="2020-04" db="EMBL/GenBank/DDBJ databases">
        <authorList>
            <person name="De Canck E."/>
        </authorList>
    </citation>
    <scope>NUCLEOTIDE SEQUENCE [LARGE SCALE GENOMIC DNA]</scope>
    <source>
        <strain evidence="2 3">LMG 28614</strain>
    </source>
</reference>
<evidence type="ECO:0000313" key="2">
    <source>
        <dbReference type="EMBL" id="CAB3779196.1"/>
    </source>
</evidence>
<feature type="region of interest" description="Disordered" evidence="1">
    <location>
        <begin position="1"/>
        <end position="22"/>
    </location>
</feature>
<evidence type="ECO:0000256" key="1">
    <source>
        <dbReference type="SAM" id="MobiDB-lite"/>
    </source>
</evidence>
<dbReference type="RefSeq" id="WP_175148227.1">
    <property type="nucleotide sequence ID" value="NZ_CADIKK010000003.1"/>
</dbReference>
<name>A0A6S7B6G1_9BURK</name>
<dbReference type="AlphaFoldDB" id="A0A6S7B6G1"/>
<protein>
    <submittedName>
        <fullName evidence="2">Uncharacterized protein</fullName>
    </submittedName>
</protein>
<organism evidence="2 3">
    <name type="scientific">Paraburkholderia ultramafica</name>
    <dbReference type="NCBI Taxonomy" id="1544867"/>
    <lineage>
        <taxon>Bacteria</taxon>
        <taxon>Pseudomonadati</taxon>
        <taxon>Pseudomonadota</taxon>
        <taxon>Betaproteobacteria</taxon>
        <taxon>Burkholderiales</taxon>
        <taxon>Burkholderiaceae</taxon>
        <taxon>Paraburkholderia</taxon>
    </lineage>
</organism>
<proteinExistence type="predicted"/>
<sequence length="109" mass="12127">MSAFSQRKLTGRRRSGAGGFDGCDAPAILNNGTVVRLDEIEGWMPLSPRMLTDISQTGSGSKWECRDDISSAQLEDINRRLILNAERSVYFSSANQRTKYLNRMAALRA</sequence>
<gene>
    <name evidence="2" type="ORF">LMG28614_00754</name>
</gene>
<keyword evidence="3" id="KW-1185">Reference proteome</keyword>
<dbReference type="Proteomes" id="UP000494365">
    <property type="component" value="Unassembled WGS sequence"/>
</dbReference>